<protein>
    <recommendedName>
        <fullName evidence="2">Vacuolar protein sorting-associated protein 51 homolog</fullName>
    </recommendedName>
</protein>
<dbReference type="GO" id="GO:0042147">
    <property type="term" value="P:retrograde transport, endosome to Golgi"/>
    <property type="evidence" value="ECO:0007669"/>
    <property type="project" value="UniProtKB-UniRule"/>
</dbReference>
<keyword evidence="2" id="KW-0653">Protein transport</keyword>
<dbReference type="GO" id="GO:0048193">
    <property type="term" value="P:Golgi vesicle transport"/>
    <property type="evidence" value="ECO:0007669"/>
    <property type="project" value="TreeGrafter"/>
</dbReference>
<evidence type="ECO:0000313" key="5">
    <source>
        <dbReference type="Proteomes" id="UP000193920"/>
    </source>
</evidence>
<evidence type="ECO:0000256" key="3">
    <source>
        <dbReference type="SAM" id="Coils"/>
    </source>
</evidence>
<dbReference type="GO" id="GO:1990745">
    <property type="term" value="C:EARP complex"/>
    <property type="evidence" value="ECO:0007669"/>
    <property type="project" value="TreeGrafter"/>
</dbReference>
<gene>
    <name evidence="4" type="ORF">LY90DRAFT_60018</name>
</gene>
<keyword evidence="5" id="KW-1185">Reference proteome</keyword>
<dbReference type="GO" id="GO:0016020">
    <property type="term" value="C:membrane"/>
    <property type="evidence" value="ECO:0007669"/>
    <property type="project" value="TreeGrafter"/>
</dbReference>
<comment type="caution">
    <text evidence="4">The sequence shown here is derived from an EMBL/GenBank/DDBJ whole genome shotgun (WGS) entry which is preliminary data.</text>
</comment>
<keyword evidence="3" id="KW-0175">Coiled coil</keyword>
<dbReference type="EMBL" id="MCOG01000149">
    <property type="protein sequence ID" value="ORY36258.1"/>
    <property type="molecule type" value="Genomic_DNA"/>
</dbReference>
<evidence type="ECO:0000256" key="1">
    <source>
        <dbReference type="ARBA" id="ARBA00006080"/>
    </source>
</evidence>
<dbReference type="InterPro" id="IPR014812">
    <property type="entry name" value="Vps51"/>
</dbReference>
<proteinExistence type="inferred from homology"/>
<keyword evidence="2" id="KW-0813">Transport</keyword>
<dbReference type="GO" id="GO:0006869">
    <property type="term" value="P:lipid transport"/>
    <property type="evidence" value="ECO:0007669"/>
    <property type="project" value="UniProtKB-UniRule"/>
</dbReference>
<comment type="function">
    <text evidence="2">Acts as component of the GARP complex that is involved in retrograde transport from early and late endosomes to the trans-Golgi network (TGN).</text>
</comment>
<name>A0A1Y2BNC0_9FUNG</name>
<dbReference type="Proteomes" id="UP000193920">
    <property type="component" value="Unassembled WGS sequence"/>
</dbReference>
<comment type="subcellular location">
    <subcellularLocation>
        <location evidence="2">Golgi apparatus</location>
        <location evidence="2">trans-Golgi network</location>
    </subcellularLocation>
</comment>
<dbReference type="Pfam" id="PF08700">
    <property type="entry name" value="VPS51_Exo84_N"/>
    <property type="match status" value="1"/>
</dbReference>
<keyword evidence="2" id="KW-0445">Lipid transport</keyword>
<dbReference type="PANTHER" id="PTHR15954">
    <property type="entry name" value="VACUOLAR PROTEIN SORTING-ASSOCIATED PROTEIN 51 HOMOLOG"/>
    <property type="match status" value="1"/>
</dbReference>
<dbReference type="GO" id="GO:0032456">
    <property type="term" value="P:endocytic recycling"/>
    <property type="evidence" value="ECO:0007669"/>
    <property type="project" value="TreeGrafter"/>
</dbReference>
<dbReference type="PANTHER" id="PTHR15954:SF4">
    <property type="entry name" value="VACUOLAR PROTEIN SORTING-ASSOCIATED PROTEIN 51 HOMOLOG"/>
    <property type="match status" value="1"/>
</dbReference>
<evidence type="ECO:0000313" key="4">
    <source>
        <dbReference type="EMBL" id="ORY36258.1"/>
    </source>
</evidence>
<comment type="similarity">
    <text evidence="1 2">Belongs to the VPS51 family.</text>
</comment>
<reference evidence="4 5" key="1">
    <citation type="submission" date="2016-08" db="EMBL/GenBank/DDBJ databases">
        <title>A Parts List for Fungal Cellulosomes Revealed by Comparative Genomics.</title>
        <authorList>
            <consortium name="DOE Joint Genome Institute"/>
            <person name="Haitjema C.H."/>
            <person name="Gilmore S.P."/>
            <person name="Henske J.K."/>
            <person name="Solomon K.V."/>
            <person name="De Groot R."/>
            <person name="Kuo A."/>
            <person name="Mondo S.J."/>
            <person name="Salamov A.A."/>
            <person name="Labutti K."/>
            <person name="Zhao Z."/>
            <person name="Chiniquy J."/>
            <person name="Barry K."/>
            <person name="Brewer H.M."/>
            <person name="Purvine S.O."/>
            <person name="Wright A.T."/>
            <person name="Boxma B."/>
            <person name="Van Alen T."/>
            <person name="Hackstein J.H."/>
            <person name="Baker S.E."/>
            <person name="Grigoriev I.V."/>
            <person name="O'Malley M.A."/>
        </authorList>
    </citation>
    <scope>NUCLEOTIDE SEQUENCE [LARGE SCALE GENOMIC DNA]</scope>
    <source>
        <strain evidence="4 5">G1</strain>
    </source>
</reference>
<comment type="subunit">
    <text evidence="2">Component of the Golgi-associated retrograde protein (GARP) complex.</text>
</comment>
<dbReference type="GO" id="GO:0007030">
    <property type="term" value="P:Golgi organization"/>
    <property type="evidence" value="ECO:0007669"/>
    <property type="project" value="UniProtKB-UniRule"/>
</dbReference>
<dbReference type="GO" id="GO:0000938">
    <property type="term" value="C:GARP complex"/>
    <property type="evidence" value="ECO:0007669"/>
    <property type="project" value="UniProtKB-UniRule"/>
</dbReference>
<evidence type="ECO:0000256" key="2">
    <source>
        <dbReference type="RuleBase" id="RU368010"/>
    </source>
</evidence>
<accession>A0A1Y2BNC0</accession>
<dbReference type="OrthoDB" id="203678at2759"/>
<sequence>MENERLINRKNKEKARGLLKSYYGIQEQPKVKKVPRNPSDINSLAFDSNQYIKKVKKEYNMKALLRENNKLSSETKQLDSEMKGLIYDNYRKFINANDSIQNMRKEIDNIDTEMNNLFDKVKNITKTSSEINNSLETSREKIHKLNSINLLLKKLQFILELPARLSHCIDQNPPQYSQAVFYYSKTEKLLKKYKDISGFSKIDEECQEIMKEISKKIKINDTAKPMKESSVNVGLLIGLHFPPIQIYKEYSSYALIRLKEILDENQIKESTDESNEEQLKKINTLNEKFLNELNIFIVSYTNYFLEKDKKALSNVLYYANLNDEERMEANKKLKDVVNELCNRYLSIINRSIQTSQKVK</sequence>
<dbReference type="STRING" id="1754190.A0A1Y2BNC0"/>
<dbReference type="GO" id="GO:0015031">
    <property type="term" value="P:protein transport"/>
    <property type="evidence" value="ECO:0007669"/>
    <property type="project" value="UniProtKB-UniRule"/>
</dbReference>
<dbReference type="GO" id="GO:0005829">
    <property type="term" value="C:cytosol"/>
    <property type="evidence" value="ECO:0007669"/>
    <property type="project" value="GOC"/>
</dbReference>
<keyword evidence="2" id="KW-0333">Golgi apparatus</keyword>
<dbReference type="AlphaFoldDB" id="A0A1Y2BNC0"/>
<feature type="coiled-coil region" evidence="3">
    <location>
        <begin position="61"/>
        <end position="120"/>
    </location>
</feature>
<organism evidence="4 5">
    <name type="scientific">Neocallimastix californiae</name>
    <dbReference type="NCBI Taxonomy" id="1754190"/>
    <lineage>
        <taxon>Eukaryota</taxon>
        <taxon>Fungi</taxon>
        <taxon>Fungi incertae sedis</taxon>
        <taxon>Chytridiomycota</taxon>
        <taxon>Chytridiomycota incertae sedis</taxon>
        <taxon>Neocallimastigomycetes</taxon>
        <taxon>Neocallimastigales</taxon>
        <taxon>Neocallimastigaceae</taxon>
        <taxon>Neocallimastix</taxon>
    </lineage>
</organism>